<proteinExistence type="inferred from homology"/>
<dbReference type="FunFam" id="1.10.287.1260:FF:000005">
    <property type="entry name" value="Mechanosensitive ion channel family protein"/>
    <property type="match status" value="1"/>
</dbReference>
<comment type="subcellular location">
    <subcellularLocation>
        <location evidence="1">Cell membrane</location>
        <topology evidence="1">Multi-pass membrane protein</topology>
    </subcellularLocation>
</comment>
<feature type="domain" description="Mechanosensitive ion channel MscS" evidence="9">
    <location>
        <begin position="119"/>
        <end position="182"/>
    </location>
</feature>
<evidence type="ECO:0000259" key="10">
    <source>
        <dbReference type="Pfam" id="PF21082"/>
    </source>
</evidence>
<dbReference type="Proteomes" id="UP000070352">
    <property type="component" value="Unassembled WGS sequence"/>
</dbReference>
<dbReference type="SUPFAM" id="SSF50182">
    <property type="entry name" value="Sm-like ribonucleoproteins"/>
    <property type="match status" value="1"/>
</dbReference>
<name>A0A135L811_9BACI</name>
<dbReference type="Gene3D" id="3.30.70.100">
    <property type="match status" value="1"/>
</dbReference>
<dbReference type="InterPro" id="IPR045276">
    <property type="entry name" value="YbiO_bact"/>
</dbReference>
<dbReference type="InterPro" id="IPR049142">
    <property type="entry name" value="MS_channel_1st"/>
</dbReference>
<organism evidence="12 13">
    <name type="scientific">Tepidibacillus decaturensis</name>
    <dbReference type="NCBI Taxonomy" id="1413211"/>
    <lineage>
        <taxon>Bacteria</taxon>
        <taxon>Bacillati</taxon>
        <taxon>Bacillota</taxon>
        <taxon>Bacilli</taxon>
        <taxon>Bacillales</taxon>
        <taxon>Bacillaceae</taxon>
        <taxon>Tepidibacillus</taxon>
    </lineage>
</organism>
<dbReference type="FunFam" id="2.30.30.60:FF:000001">
    <property type="entry name" value="MscS Mechanosensitive ion channel"/>
    <property type="match status" value="1"/>
</dbReference>
<dbReference type="Pfam" id="PF21082">
    <property type="entry name" value="MS_channel_3rd"/>
    <property type="match status" value="1"/>
</dbReference>
<dbReference type="STRING" id="1413211.U473_12660"/>
<dbReference type="GO" id="GO:0008381">
    <property type="term" value="F:mechanosensitive monoatomic ion channel activity"/>
    <property type="evidence" value="ECO:0007669"/>
    <property type="project" value="InterPro"/>
</dbReference>
<comment type="similarity">
    <text evidence="2">Belongs to the MscS (TC 1.A.23) family.</text>
</comment>
<dbReference type="InterPro" id="IPR049278">
    <property type="entry name" value="MS_channel_C"/>
</dbReference>
<dbReference type="InterPro" id="IPR011014">
    <property type="entry name" value="MscS_channel_TM-2"/>
</dbReference>
<evidence type="ECO:0000313" key="13">
    <source>
        <dbReference type="Proteomes" id="UP000070352"/>
    </source>
</evidence>
<dbReference type="PANTHER" id="PTHR30460:SF0">
    <property type="entry name" value="MODERATE CONDUCTANCE MECHANOSENSITIVE CHANNEL YBIO"/>
    <property type="match status" value="1"/>
</dbReference>
<gene>
    <name evidence="12" type="ORF">U473_12660</name>
</gene>
<comment type="function">
    <text evidence="7">May play a role in resistance to osmotic downshock.</text>
</comment>
<dbReference type="InterPro" id="IPR011066">
    <property type="entry name" value="MscS_channel_C_sf"/>
</dbReference>
<dbReference type="PANTHER" id="PTHR30460">
    <property type="entry name" value="MODERATE CONDUCTANCE MECHANOSENSITIVE CHANNEL YBIO"/>
    <property type="match status" value="1"/>
</dbReference>
<dbReference type="GO" id="GO:0005886">
    <property type="term" value="C:plasma membrane"/>
    <property type="evidence" value="ECO:0007669"/>
    <property type="project" value="UniProtKB-SubCell"/>
</dbReference>
<protein>
    <submittedName>
        <fullName evidence="12">Mechanosensitive ion channel protein MscS</fullName>
    </submittedName>
</protein>
<dbReference type="Gene3D" id="1.10.287.1260">
    <property type="match status" value="1"/>
</dbReference>
<evidence type="ECO:0000256" key="8">
    <source>
        <dbReference type="SAM" id="Phobius"/>
    </source>
</evidence>
<dbReference type="InterPro" id="IPR023408">
    <property type="entry name" value="MscS_beta-dom_sf"/>
</dbReference>
<keyword evidence="6 8" id="KW-0472">Membrane</keyword>
<dbReference type="SUPFAM" id="SSF82689">
    <property type="entry name" value="Mechanosensitive channel protein MscS (YggB), C-terminal domain"/>
    <property type="match status" value="1"/>
</dbReference>
<evidence type="ECO:0000259" key="11">
    <source>
        <dbReference type="Pfam" id="PF21088"/>
    </source>
</evidence>
<keyword evidence="13" id="KW-1185">Reference proteome</keyword>
<comment type="caution">
    <text evidence="12">The sequence shown here is derived from an EMBL/GenBank/DDBJ whole genome shotgun (WGS) entry which is preliminary data.</text>
</comment>
<evidence type="ECO:0000256" key="7">
    <source>
        <dbReference type="ARBA" id="ARBA00059688"/>
    </source>
</evidence>
<evidence type="ECO:0000256" key="6">
    <source>
        <dbReference type="ARBA" id="ARBA00023136"/>
    </source>
</evidence>
<evidence type="ECO:0000256" key="1">
    <source>
        <dbReference type="ARBA" id="ARBA00004651"/>
    </source>
</evidence>
<evidence type="ECO:0000259" key="9">
    <source>
        <dbReference type="Pfam" id="PF00924"/>
    </source>
</evidence>
<feature type="domain" description="Mechanosensitive ion channel MscS C-terminal" evidence="10">
    <location>
        <begin position="189"/>
        <end position="273"/>
    </location>
</feature>
<evidence type="ECO:0000256" key="2">
    <source>
        <dbReference type="ARBA" id="ARBA00008017"/>
    </source>
</evidence>
<accession>A0A135L811</accession>
<evidence type="ECO:0000256" key="4">
    <source>
        <dbReference type="ARBA" id="ARBA00022692"/>
    </source>
</evidence>
<dbReference type="InterPro" id="IPR010920">
    <property type="entry name" value="LSM_dom_sf"/>
</dbReference>
<evidence type="ECO:0000256" key="3">
    <source>
        <dbReference type="ARBA" id="ARBA00022475"/>
    </source>
</evidence>
<feature type="domain" description="Mechanosensitive ion channel transmembrane helices 2/3" evidence="11">
    <location>
        <begin position="76"/>
        <end position="117"/>
    </location>
</feature>
<dbReference type="Pfam" id="PF21088">
    <property type="entry name" value="MS_channel_1st"/>
    <property type="match status" value="1"/>
</dbReference>
<dbReference type="EMBL" id="LSKU01000001">
    <property type="protein sequence ID" value="KXG45096.1"/>
    <property type="molecule type" value="Genomic_DNA"/>
</dbReference>
<keyword evidence="3" id="KW-1003">Cell membrane</keyword>
<keyword evidence="5 8" id="KW-1133">Transmembrane helix</keyword>
<dbReference type="Pfam" id="PF00924">
    <property type="entry name" value="MS_channel_2nd"/>
    <property type="match status" value="1"/>
</dbReference>
<sequence>MDIRSFWETIRMKLLDIDLWIDIFWTFVQILFIWILAKLLIKLTGKIIEKFMIRKPRSSFKVDERRTKTLGILIQNIVKYAINFLAILMILEKVGFNLGPILAGAGILGLAIGFGAQSLVKDVITGFFIIFEDQFAVGDYIATGNFSGTVEEIGLRITKIRNWTGELHIIPNGTISEVTNYSTHNSVAVVDVGIAYEEEIDHVISVLEKLLANTYKEMNEMIKPPEILGVQDLGPSEVVIRVIAETKPMNHFAVARKLRAKIKNGFDQAGIEIPYPRLVTFQKTKG</sequence>
<dbReference type="AlphaFoldDB" id="A0A135L811"/>
<dbReference type="SUPFAM" id="SSF82861">
    <property type="entry name" value="Mechanosensitive channel protein MscS (YggB), transmembrane region"/>
    <property type="match status" value="1"/>
</dbReference>
<reference evidence="12 13" key="1">
    <citation type="submission" date="2016-02" db="EMBL/GenBank/DDBJ databases">
        <title>Draft Genome for Tepidibacillus decaturensis nov. sp. Strain Z9, an Anaerobic, Moderately Thermophilic and Heterotrophic Bacterium from Deep Subsurface of the Illinois Basin, USA.</title>
        <authorList>
            <person name="Dong Y."/>
            <person name="Chang J.Y."/>
            <person name="Sanford R."/>
            <person name="Fouke B.W."/>
        </authorList>
    </citation>
    <scope>NUCLEOTIDE SEQUENCE [LARGE SCALE GENOMIC DNA]</scope>
    <source>
        <strain evidence="12 13">Z9</strain>
    </source>
</reference>
<dbReference type="InterPro" id="IPR006685">
    <property type="entry name" value="MscS_channel_2nd"/>
</dbReference>
<evidence type="ECO:0000256" key="5">
    <source>
        <dbReference type="ARBA" id="ARBA00022989"/>
    </source>
</evidence>
<feature type="transmembrane region" description="Helical" evidence="8">
    <location>
        <begin position="23"/>
        <end position="48"/>
    </location>
</feature>
<dbReference type="Gene3D" id="2.30.30.60">
    <property type="match status" value="1"/>
</dbReference>
<evidence type="ECO:0000313" key="12">
    <source>
        <dbReference type="EMBL" id="KXG45096.1"/>
    </source>
</evidence>
<feature type="transmembrane region" description="Helical" evidence="8">
    <location>
        <begin position="69"/>
        <end position="91"/>
    </location>
</feature>
<feature type="transmembrane region" description="Helical" evidence="8">
    <location>
        <begin position="97"/>
        <end position="116"/>
    </location>
</feature>
<keyword evidence="4 8" id="KW-0812">Transmembrane</keyword>